<proteinExistence type="predicted"/>
<comment type="caution">
    <text evidence="1">The sequence shown here is derived from an EMBL/GenBank/DDBJ whole genome shotgun (WGS) entry which is preliminary data.</text>
</comment>
<dbReference type="InterPro" id="IPR016024">
    <property type="entry name" value="ARM-type_fold"/>
</dbReference>
<dbReference type="Pfam" id="PF13513">
    <property type="entry name" value="HEAT_EZ"/>
    <property type="match status" value="1"/>
</dbReference>
<dbReference type="Proteomes" id="UP000580856">
    <property type="component" value="Unassembled WGS sequence"/>
</dbReference>
<dbReference type="EMBL" id="JAATJA010000004">
    <property type="protein sequence ID" value="NJB69291.1"/>
    <property type="molecule type" value="Genomic_DNA"/>
</dbReference>
<dbReference type="Gene3D" id="1.25.10.10">
    <property type="entry name" value="Leucine-rich Repeat Variant"/>
    <property type="match status" value="1"/>
</dbReference>
<protein>
    <submittedName>
        <fullName evidence="1">HEAT repeat protein</fullName>
    </submittedName>
</protein>
<name>A0A846QMG0_9BACT</name>
<dbReference type="SUPFAM" id="SSF48371">
    <property type="entry name" value="ARM repeat"/>
    <property type="match status" value="1"/>
</dbReference>
<evidence type="ECO:0000313" key="2">
    <source>
        <dbReference type="Proteomes" id="UP000580856"/>
    </source>
</evidence>
<dbReference type="InterPro" id="IPR011989">
    <property type="entry name" value="ARM-like"/>
</dbReference>
<accession>A0A846QMG0</accession>
<dbReference type="InterPro" id="IPR054701">
    <property type="entry name" value="DVU0298-like"/>
</dbReference>
<evidence type="ECO:0000313" key="1">
    <source>
        <dbReference type="EMBL" id="NJB69291.1"/>
    </source>
</evidence>
<reference evidence="1 2" key="1">
    <citation type="submission" date="2020-03" db="EMBL/GenBank/DDBJ databases">
        <title>Genomic Encyclopedia of Type Strains, Phase IV (KMG-IV): sequencing the most valuable type-strain genomes for metagenomic binning, comparative biology and taxonomic classification.</title>
        <authorList>
            <person name="Goeker M."/>
        </authorList>
    </citation>
    <scope>NUCLEOTIDE SEQUENCE [LARGE SCALE GENOMIC DNA]</scope>
    <source>
        <strain evidence="1 2">DSM 24233</strain>
    </source>
</reference>
<gene>
    <name evidence="1" type="ORF">GGQ74_002988</name>
</gene>
<dbReference type="NCBIfam" id="NF045662">
    <property type="entry name" value="DVU0298_fam"/>
    <property type="match status" value="1"/>
</dbReference>
<dbReference type="AlphaFoldDB" id="A0A846QMG0"/>
<dbReference type="RefSeq" id="WP_167942374.1">
    <property type="nucleotide sequence ID" value="NZ_JAATJA010000004.1"/>
</dbReference>
<keyword evidence="2" id="KW-1185">Reference proteome</keyword>
<organism evidence="1 2">
    <name type="scientific">Desulfobaculum xiamenense</name>
    <dbReference type="NCBI Taxonomy" id="995050"/>
    <lineage>
        <taxon>Bacteria</taxon>
        <taxon>Pseudomonadati</taxon>
        <taxon>Thermodesulfobacteriota</taxon>
        <taxon>Desulfovibrionia</taxon>
        <taxon>Desulfovibrionales</taxon>
        <taxon>Desulfovibrionaceae</taxon>
        <taxon>Desulfobaculum</taxon>
    </lineage>
</organism>
<sequence length="237" mass="26498">MGGFRKLKEQVRLVLSADDWRDRAKELDAQPTAALVGPLFSLLLAPREDVRWRAVTLLGATVARMATQDMEAARVVMRRFMWHMNEESGNVGWGIPESMAETMARHEGLAREFHRKLASYVQCLDCLGDDNYMDHPPLRRAVYWGLGRLAQVRPELVRHALPDLLKALISENDPASRGFICWTIGLVGEPEHAAALESLLRDASPVDLFRDGELEHTTLGALAAEAHTALTRQSPLQ</sequence>